<sequence length="247" mass="27238">LPSKTGLGSSSSFSVALMKALHAFQGKAIDKREAAEAASRLEIDLVGEPIGKQDQYAAAFGGVNVLQFNADESVNVEPVLIDYKKRAELESHMLVFFTGITRFASSVLTEQKKNIGDEEKFKTMQEMAESVHEFKEKLLKGDFRGLGEMLHAGWTRKKSLASHTANSIIDDFYDAGMKNGAWGGKAFRDGGCVMFLAPLENHEAIRKAVTEVARANNLEEFREIPVKFVQSGAEVLYNADHLHKLSL</sequence>
<dbReference type="Gene3D" id="3.30.230.120">
    <property type="match status" value="1"/>
</dbReference>
<dbReference type="EMBL" id="MHLB01000034">
    <property type="protein sequence ID" value="OGZ01623.1"/>
    <property type="molecule type" value="Genomic_DNA"/>
</dbReference>
<evidence type="ECO:0000313" key="6">
    <source>
        <dbReference type="EMBL" id="OGZ01623.1"/>
    </source>
</evidence>
<dbReference type="GO" id="GO:0042352">
    <property type="term" value="P:GDP-L-fucose salvage"/>
    <property type="evidence" value="ECO:0007669"/>
    <property type="project" value="TreeGrafter"/>
</dbReference>
<dbReference type="AlphaFoldDB" id="A0A1G2CJP0"/>
<name>A0A1G2CJP0_9BACT</name>
<evidence type="ECO:0000256" key="1">
    <source>
        <dbReference type="ARBA" id="ARBA00022679"/>
    </source>
</evidence>
<dbReference type="PRINTS" id="PR00960">
    <property type="entry name" value="LMBPPROTEIN"/>
</dbReference>
<dbReference type="GO" id="GO:0050201">
    <property type="term" value="F:fucokinase activity"/>
    <property type="evidence" value="ECO:0007669"/>
    <property type="project" value="TreeGrafter"/>
</dbReference>
<dbReference type="PANTHER" id="PTHR32463">
    <property type="entry name" value="L-FUCOSE KINASE"/>
    <property type="match status" value="1"/>
</dbReference>
<keyword evidence="2" id="KW-0547">Nucleotide-binding</keyword>
<keyword evidence="3" id="KW-0418">Kinase</keyword>
<dbReference type="InterPro" id="IPR020568">
    <property type="entry name" value="Ribosomal_Su5_D2-typ_SF"/>
</dbReference>
<organism evidence="6 7">
    <name type="scientific">Candidatus Liptonbacteria bacterium RIFCSPLOWO2_01_FULL_53_13</name>
    <dbReference type="NCBI Taxonomy" id="1798651"/>
    <lineage>
        <taxon>Bacteria</taxon>
        <taxon>Candidatus Liptoniibacteriota</taxon>
    </lineage>
</organism>
<dbReference type="SUPFAM" id="SSF55060">
    <property type="entry name" value="GHMP Kinase, C-terminal domain"/>
    <property type="match status" value="1"/>
</dbReference>
<evidence type="ECO:0000313" key="7">
    <source>
        <dbReference type="Proteomes" id="UP000178348"/>
    </source>
</evidence>
<dbReference type="InterPro" id="IPR052203">
    <property type="entry name" value="GHMP_Kinase-Related"/>
</dbReference>
<dbReference type="PANTHER" id="PTHR32463:SF0">
    <property type="entry name" value="L-FUCOSE KINASE"/>
    <property type="match status" value="1"/>
</dbReference>
<dbReference type="InterPro" id="IPR006204">
    <property type="entry name" value="GHMP_kinase_N_dom"/>
</dbReference>
<comment type="caution">
    <text evidence="6">The sequence shown here is derived from an EMBL/GenBank/DDBJ whole genome shotgun (WGS) entry which is preliminary data.</text>
</comment>
<dbReference type="InterPro" id="IPR001174">
    <property type="entry name" value="HddA/FKP"/>
</dbReference>
<reference evidence="6 7" key="1">
    <citation type="journal article" date="2016" name="Nat. Commun.">
        <title>Thousands of microbial genomes shed light on interconnected biogeochemical processes in an aquifer system.</title>
        <authorList>
            <person name="Anantharaman K."/>
            <person name="Brown C.T."/>
            <person name="Hug L.A."/>
            <person name="Sharon I."/>
            <person name="Castelle C.J."/>
            <person name="Probst A.J."/>
            <person name="Thomas B.C."/>
            <person name="Singh A."/>
            <person name="Wilkins M.J."/>
            <person name="Karaoz U."/>
            <person name="Brodie E.L."/>
            <person name="Williams K.H."/>
            <person name="Hubbard S.S."/>
            <person name="Banfield J.F."/>
        </authorList>
    </citation>
    <scope>NUCLEOTIDE SEQUENCE [LARGE SCALE GENOMIC DNA]</scope>
</reference>
<dbReference type="Pfam" id="PF00288">
    <property type="entry name" value="GHMP_kinases_N"/>
    <property type="match status" value="1"/>
</dbReference>
<gene>
    <name evidence="6" type="ORF">A2946_02000</name>
</gene>
<proteinExistence type="predicted"/>
<dbReference type="InterPro" id="IPR036554">
    <property type="entry name" value="GHMP_kinase_C_sf"/>
</dbReference>
<evidence type="ECO:0000256" key="4">
    <source>
        <dbReference type="ARBA" id="ARBA00022840"/>
    </source>
</evidence>
<feature type="non-terminal residue" evidence="6">
    <location>
        <position position="1"/>
    </location>
</feature>
<dbReference type="SUPFAM" id="SSF54211">
    <property type="entry name" value="Ribosomal protein S5 domain 2-like"/>
    <property type="match status" value="1"/>
</dbReference>
<evidence type="ECO:0000259" key="5">
    <source>
        <dbReference type="Pfam" id="PF00288"/>
    </source>
</evidence>
<keyword evidence="4" id="KW-0067">ATP-binding</keyword>
<dbReference type="GO" id="GO:0005524">
    <property type="term" value="F:ATP binding"/>
    <property type="evidence" value="ECO:0007669"/>
    <property type="project" value="UniProtKB-KW"/>
</dbReference>
<accession>A0A1G2CJP0</accession>
<dbReference type="Proteomes" id="UP000178348">
    <property type="component" value="Unassembled WGS sequence"/>
</dbReference>
<evidence type="ECO:0000256" key="2">
    <source>
        <dbReference type="ARBA" id="ARBA00022741"/>
    </source>
</evidence>
<protein>
    <recommendedName>
        <fullName evidence="5">GHMP kinase N-terminal domain-containing protein</fullName>
    </recommendedName>
</protein>
<feature type="domain" description="GHMP kinase N-terminal" evidence="5">
    <location>
        <begin position="1"/>
        <end position="62"/>
    </location>
</feature>
<keyword evidence="1" id="KW-0808">Transferase</keyword>
<evidence type="ECO:0000256" key="3">
    <source>
        <dbReference type="ARBA" id="ARBA00022777"/>
    </source>
</evidence>